<sequence>MPVTLINPDGIPNTDAFRYRQVAIATGTRQVHIAGQVAYDANGQLVARGDLAGQVAQAYRNVAIALAAAGATFNDVVRLTFYVVDWKREMISDFLAGIDQVAEELKIMPAPASLIGVSMLFEPGVLVEIEATAVVG</sequence>
<evidence type="ECO:0000313" key="2">
    <source>
        <dbReference type="Proteomes" id="UP000217257"/>
    </source>
</evidence>
<dbReference type="PANTHER" id="PTHR43857:SF1">
    <property type="entry name" value="YJGH FAMILY PROTEIN"/>
    <property type="match status" value="1"/>
</dbReference>
<dbReference type="CDD" id="cd00448">
    <property type="entry name" value="YjgF_YER057c_UK114_family"/>
    <property type="match status" value="1"/>
</dbReference>
<accession>A0A250J6K6</accession>
<gene>
    <name evidence="1" type="ORF">CYFUS_004999</name>
</gene>
<dbReference type="Pfam" id="PF01042">
    <property type="entry name" value="Ribonuc_L-PSP"/>
    <property type="match status" value="1"/>
</dbReference>
<reference evidence="1 2" key="1">
    <citation type="submission" date="2017-06" db="EMBL/GenBank/DDBJ databases">
        <title>Sequencing and comparative analysis of myxobacterial genomes.</title>
        <authorList>
            <person name="Rupp O."/>
            <person name="Goesmann A."/>
            <person name="Sogaard-Andersen L."/>
        </authorList>
    </citation>
    <scope>NUCLEOTIDE SEQUENCE [LARGE SCALE GENOMIC DNA]</scope>
    <source>
        <strain evidence="1 2">DSM 52655</strain>
    </source>
</reference>
<organism evidence="1 2">
    <name type="scientific">Cystobacter fuscus</name>
    <dbReference type="NCBI Taxonomy" id="43"/>
    <lineage>
        <taxon>Bacteria</taxon>
        <taxon>Pseudomonadati</taxon>
        <taxon>Myxococcota</taxon>
        <taxon>Myxococcia</taxon>
        <taxon>Myxococcales</taxon>
        <taxon>Cystobacterineae</taxon>
        <taxon>Archangiaceae</taxon>
        <taxon>Cystobacter</taxon>
    </lineage>
</organism>
<dbReference type="Gene3D" id="3.30.1330.40">
    <property type="entry name" value="RutC-like"/>
    <property type="match status" value="1"/>
</dbReference>
<name>A0A250J6K6_9BACT</name>
<dbReference type="RefSeq" id="WP_095987568.1">
    <property type="nucleotide sequence ID" value="NZ_CP022098.1"/>
</dbReference>
<dbReference type="AlphaFoldDB" id="A0A250J6K6"/>
<protein>
    <recommendedName>
        <fullName evidence="3">Enamine deaminase RidA</fullName>
    </recommendedName>
</protein>
<dbReference type="KEGG" id="cfus:CYFUS_004999"/>
<evidence type="ECO:0000313" key="1">
    <source>
        <dbReference type="EMBL" id="ATB39555.1"/>
    </source>
</evidence>
<dbReference type="SUPFAM" id="SSF55298">
    <property type="entry name" value="YjgF-like"/>
    <property type="match status" value="1"/>
</dbReference>
<dbReference type="EMBL" id="CP022098">
    <property type="protein sequence ID" value="ATB39555.1"/>
    <property type="molecule type" value="Genomic_DNA"/>
</dbReference>
<dbReference type="PANTHER" id="PTHR43857">
    <property type="entry name" value="BLR7761 PROTEIN"/>
    <property type="match status" value="1"/>
</dbReference>
<dbReference type="InterPro" id="IPR006175">
    <property type="entry name" value="YjgF/YER057c/UK114"/>
</dbReference>
<dbReference type="InterPro" id="IPR035959">
    <property type="entry name" value="RutC-like_sf"/>
</dbReference>
<proteinExistence type="predicted"/>
<evidence type="ECO:0008006" key="3">
    <source>
        <dbReference type="Google" id="ProtNLM"/>
    </source>
</evidence>
<dbReference type="Proteomes" id="UP000217257">
    <property type="component" value="Chromosome"/>
</dbReference>